<proteinExistence type="predicted"/>
<keyword evidence="1" id="KW-0812">Transmembrane</keyword>
<dbReference type="AlphaFoldDB" id="A0A4T0FWU2"/>
<evidence type="ECO:0000313" key="3">
    <source>
        <dbReference type="Proteomes" id="UP000310189"/>
    </source>
</evidence>
<dbReference type="SUPFAM" id="SSF81343">
    <property type="entry name" value="Fumarate reductase respiratory complex transmembrane subunits"/>
    <property type="match status" value="1"/>
</dbReference>
<accession>A0A4T0FWU2</accession>
<dbReference type="EMBL" id="SPNW01000003">
    <property type="protein sequence ID" value="TIA93131.1"/>
    <property type="molecule type" value="Genomic_DNA"/>
</dbReference>
<dbReference type="GO" id="GO:0055088">
    <property type="term" value="P:lipid homeostasis"/>
    <property type="evidence" value="ECO:0007669"/>
    <property type="project" value="InterPro"/>
</dbReference>
<dbReference type="Proteomes" id="UP000310189">
    <property type="component" value="Unassembled WGS sequence"/>
</dbReference>
<name>A0A4T0FWU2_9BASI</name>
<keyword evidence="3" id="KW-1185">Reference proteome</keyword>
<evidence type="ECO:0008006" key="4">
    <source>
        <dbReference type="Google" id="ProtNLM"/>
    </source>
</evidence>
<keyword evidence="1" id="KW-0472">Membrane</keyword>
<comment type="caution">
    <text evidence="2">The sequence shown here is derived from an EMBL/GenBank/DDBJ whole genome shotgun (WGS) entry which is preliminary data.</text>
</comment>
<protein>
    <recommendedName>
        <fullName evidence="4">Mitochondrial adapter protein MCP1 transmembrane domain-containing protein</fullName>
    </recommendedName>
</protein>
<dbReference type="InterPro" id="IPR039960">
    <property type="entry name" value="MCP1"/>
</dbReference>
<dbReference type="InterPro" id="IPR034804">
    <property type="entry name" value="SQR/QFR_C/D"/>
</dbReference>
<dbReference type="PANTHER" id="PTHR38409">
    <property type="entry name" value="MDM10-COMPLEMENTING PROTEIN 1"/>
    <property type="match status" value="1"/>
</dbReference>
<dbReference type="OrthoDB" id="10259513at2759"/>
<feature type="transmembrane region" description="Helical" evidence="1">
    <location>
        <begin position="83"/>
        <end position="102"/>
    </location>
</feature>
<keyword evidence="1" id="KW-1133">Transmembrane helix</keyword>
<feature type="transmembrane region" description="Helical" evidence="1">
    <location>
        <begin position="39"/>
        <end position="63"/>
    </location>
</feature>
<dbReference type="GO" id="GO:0016020">
    <property type="term" value="C:membrane"/>
    <property type="evidence" value="ECO:0007669"/>
    <property type="project" value="InterPro"/>
</dbReference>
<evidence type="ECO:0000256" key="1">
    <source>
        <dbReference type="SAM" id="Phobius"/>
    </source>
</evidence>
<organism evidence="2 3">
    <name type="scientific">Wallemia hederae</name>
    <dbReference type="NCBI Taxonomy" id="1540922"/>
    <lineage>
        <taxon>Eukaryota</taxon>
        <taxon>Fungi</taxon>
        <taxon>Dikarya</taxon>
        <taxon>Basidiomycota</taxon>
        <taxon>Wallemiomycotina</taxon>
        <taxon>Wallemiomycetes</taxon>
        <taxon>Wallemiales</taxon>
        <taxon>Wallemiaceae</taxon>
        <taxon>Wallemia</taxon>
    </lineage>
</organism>
<sequence>MLARLESNHVMPISSANEKPYQRLQRLNKRLARVQTYSGIAFGSFALLHSVPTILAAGGGVGIVDDIVMISRTLYHAPYAELVWVAGSAGVHVLASVIRRLVQRRISFYSESKPAALTAQQKSGYALIPLLLAHSLSHRVIPSFYTPPISALSPSELSYAHFVAYAARSRPYLSTAAYTTLAGLSVYHAITGLRRSRKARTVAAKASLTYAVTTALALLNLARSFEELHYLTPRYEAVYRHLYV</sequence>
<reference evidence="2 3" key="1">
    <citation type="submission" date="2019-03" db="EMBL/GenBank/DDBJ databases">
        <title>Sequencing 23 genomes of Wallemia ichthyophaga.</title>
        <authorList>
            <person name="Gostincar C."/>
        </authorList>
    </citation>
    <scope>NUCLEOTIDE SEQUENCE [LARGE SCALE GENOMIC DNA]</scope>
    <source>
        <strain evidence="2 3">EXF-5753</strain>
    </source>
</reference>
<evidence type="ECO:0000313" key="2">
    <source>
        <dbReference type="EMBL" id="TIA93131.1"/>
    </source>
</evidence>
<gene>
    <name evidence="2" type="ORF">E3P99_00272</name>
</gene>
<dbReference type="PANTHER" id="PTHR38409:SF1">
    <property type="entry name" value="MITOCHONDRIAL ADAPTER PROTEIN MCP1"/>
    <property type="match status" value="1"/>
</dbReference>